<dbReference type="SUPFAM" id="SSF53098">
    <property type="entry name" value="Ribonuclease H-like"/>
    <property type="match status" value="1"/>
</dbReference>
<dbReference type="InterPro" id="IPR001584">
    <property type="entry name" value="Integrase_cat-core"/>
</dbReference>
<dbReference type="OrthoDB" id="8067401at2759"/>
<protein>
    <recommendedName>
        <fullName evidence="2">Integrase catalytic domain-containing protein</fullName>
    </recommendedName>
</protein>
<proteinExistence type="predicted"/>
<name>A0A420HQK9_9PEZI</name>
<dbReference type="InterPro" id="IPR036397">
    <property type="entry name" value="RNaseH_sf"/>
</dbReference>
<dbReference type="Gene3D" id="3.30.420.10">
    <property type="entry name" value="Ribonuclease H-like superfamily/Ribonuclease H"/>
    <property type="match status" value="1"/>
</dbReference>
<dbReference type="GO" id="GO:0005634">
    <property type="term" value="C:nucleus"/>
    <property type="evidence" value="ECO:0007669"/>
    <property type="project" value="UniProtKB-ARBA"/>
</dbReference>
<dbReference type="GO" id="GO:0003723">
    <property type="term" value="F:RNA binding"/>
    <property type="evidence" value="ECO:0007669"/>
    <property type="project" value="UniProtKB-KW"/>
</dbReference>
<evidence type="ECO:0000313" key="3">
    <source>
        <dbReference type="EMBL" id="RKF59708.1"/>
    </source>
</evidence>
<accession>A0A420HQK9</accession>
<evidence type="ECO:0000313" key="4">
    <source>
        <dbReference type="Proteomes" id="UP000286134"/>
    </source>
</evidence>
<dbReference type="AlphaFoldDB" id="A0A420HQK9"/>
<dbReference type="PROSITE" id="PS50994">
    <property type="entry name" value="INTEGRASE"/>
    <property type="match status" value="1"/>
</dbReference>
<keyword evidence="4" id="KW-1185">Reference proteome</keyword>
<feature type="domain" description="Integrase catalytic" evidence="2">
    <location>
        <begin position="17"/>
        <end position="92"/>
    </location>
</feature>
<dbReference type="EMBL" id="MCFK01005810">
    <property type="protein sequence ID" value="RKF59708.1"/>
    <property type="molecule type" value="Genomic_DNA"/>
</dbReference>
<organism evidence="3 4">
    <name type="scientific">Erysiphe neolycopersici</name>
    <dbReference type="NCBI Taxonomy" id="212602"/>
    <lineage>
        <taxon>Eukaryota</taxon>
        <taxon>Fungi</taxon>
        <taxon>Dikarya</taxon>
        <taxon>Ascomycota</taxon>
        <taxon>Pezizomycotina</taxon>
        <taxon>Leotiomycetes</taxon>
        <taxon>Erysiphales</taxon>
        <taxon>Erysiphaceae</taxon>
        <taxon>Erysiphe</taxon>
    </lineage>
</organism>
<comment type="caution">
    <text evidence="3">The sequence shown here is derived from an EMBL/GenBank/DDBJ whole genome shotgun (WGS) entry which is preliminary data.</text>
</comment>
<keyword evidence="1" id="KW-0694">RNA-binding</keyword>
<evidence type="ECO:0000259" key="2">
    <source>
        <dbReference type="PROSITE" id="PS50994"/>
    </source>
</evidence>
<reference evidence="3 4" key="1">
    <citation type="journal article" date="2018" name="BMC Genomics">
        <title>Comparative genome analyses reveal sequence features reflecting distinct modes of host-adaptation between dicot and monocot powdery mildew.</title>
        <authorList>
            <person name="Wu Y."/>
            <person name="Ma X."/>
            <person name="Pan Z."/>
            <person name="Kale S.D."/>
            <person name="Song Y."/>
            <person name="King H."/>
            <person name="Zhang Q."/>
            <person name="Presley C."/>
            <person name="Deng X."/>
            <person name="Wei C.I."/>
            <person name="Xiao S."/>
        </authorList>
    </citation>
    <scope>NUCLEOTIDE SEQUENCE [LARGE SCALE GENOMIC DNA]</scope>
    <source>
        <strain evidence="3">UMSG2</strain>
    </source>
</reference>
<dbReference type="GO" id="GO:0015074">
    <property type="term" value="P:DNA integration"/>
    <property type="evidence" value="ECO:0007669"/>
    <property type="project" value="InterPro"/>
</dbReference>
<dbReference type="InterPro" id="IPR012337">
    <property type="entry name" value="RNaseH-like_sf"/>
</dbReference>
<sequence>MTKPINIHEQDILRPVQAPPPFTRWGIDHTGPVRHNGQSAYIYTAIDYTTSYGITSLTQSTNTTSCITLINQIWTLFGIKQLVTDNGQAFLS</sequence>
<dbReference type="Proteomes" id="UP000286134">
    <property type="component" value="Unassembled WGS sequence"/>
</dbReference>
<evidence type="ECO:0000256" key="1">
    <source>
        <dbReference type="ARBA" id="ARBA00022884"/>
    </source>
</evidence>
<gene>
    <name evidence="3" type="ORF">OnM2_058035</name>
</gene>